<dbReference type="GO" id="GO:0016787">
    <property type="term" value="F:hydrolase activity"/>
    <property type="evidence" value="ECO:0007669"/>
    <property type="project" value="UniProtKB-KW"/>
</dbReference>
<dbReference type="Gene3D" id="3.40.50.1820">
    <property type="entry name" value="alpha/beta hydrolase"/>
    <property type="match status" value="1"/>
</dbReference>
<dbReference type="Pfam" id="PF01738">
    <property type="entry name" value="DLH"/>
    <property type="match status" value="1"/>
</dbReference>
<dbReference type="Proteomes" id="UP000184608">
    <property type="component" value="Unassembled WGS sequence"/>
</dbReference>
<proteinExistence type="predicted"/>
<dbReference type="InterPro" id="IPR002925">
    <property type="entry name" value="Dienelactn_hydro"/>
</dbReference>
<dbReference type="STRING" id="1216006.VA7868_03120"/>
<sequence>MIQQQQKTYTDGDITMHGQFIRDDQQTAPLPGVLIAPSFRGLSDFEIEQGKALAALGYAVLVVDYYGDGRLTTSPEEATAWKNELDNNRPVFCRRMLAALNALRAMDGVDAQRTGAMGYCFGGKGVLDLARSGESFSAAVSLHGVYDAPSDAKPEDLPRIQPAVLILHGYDDPLSPPESVERLSQELTARCSDWQILTFGHTGHSYTNPKAQNPGFTYQPVSNQRSWRVLTEFFADVF</sequence>
<gene>
    <name evidence="2" type="ORF">VA7868_03120</name>
</gene>
<dbReference type="PANTHER" id="PTHR22946:SF0">
    <property type="entry name" value="DIENELACTONE HYDROLASE DOMAIN-CONTAINING PROTEIN"/>
    <property type="match status" value="1"/>
</dbReference>
<dbReference type="InterPro" id="IPR050261">
    <property type="entry name" value="FrsA_esterase"/>
</dbReference>
<evidence type="ECO:0000313" key="3">
    <source>
        <dbReference type="Proteomes" id="UP000184608"/>
    </source>
</evidence>
<evidence type="ECO:0000313" key="2">
    <source>
        <dbReference type="EMBL" id="SHI26905.1"/>
    </source>
</evidence>
<dbReference type="SUPFAM" id="SSF53474">
    <property type="entry name" value="alpha/beta-Hydrolases"/>
    <property type="match status" value="1"/>
</dbReference>
<keyword evidence="3" id="KW-1185">Reference proteome</keyword>
<protein>
    <submittedName>
        <fullName evidence="2">Dienelactone hydrolase family protein</fullName>
    </submittedName>
</protein>
<dbReference type="InterPro" id="IPR029058">
    <property type="entry name" value="AB_hydrolase_fold"/>
</dbReference>
<organism evidence="2 3">
    <name type="scientific">Vibrio aerogenes CECT 7868</name>
    <dbReference type="NCBI Taxonomy" id="1216006"/>
    <lineage>
        <taxon>Bacteria</taxon>
        <taxon>Pseudomonadati</taxon>
        <taxon>Pseudomonadota</taxon>
        <taxon>Gammaproteobacteria</taxon>
        <taxon>Vibrionales</taxon>
        <taxon>Vibrionaceae</taxon>
        <taxon>Vibrio</taxon>
    </lineage>
</organism>
<dbReference type="PANTHER" id="PTHR22946">
    <property type="entry name" value="DIENELACTONE HYDROLASE DOMAIN-CONTAINING PROTEIN-RELATED"/>
    <property type="match status" value="1"/>
</dbReference>
<accession>A0A1M5ZRC9</accession>
<keyword evidence="2" id="KW-0378">Hydrolase</keyword>
<dbReference type="AlphaFoldDB" id="A0A1M5ZRC9"/>
<feature type="domain" description="Dienelactone hydrolase" evidence="1">
    <location>
        <begin position="25"/>
        <end position="237"/>
    </location>
</feature>
<name>A0A1M5ZRC9_9VIBR</name>
<evidence type="ECO:0000259" key="1">
    <source>
        <dbReference type="Pfam" id="PF01738"/>
    </source>
</evidence>
<dbReference type="RefSeq" id="WP_073604731.1">
    <property type="nucleotide sequence ID" value="NZ_FQXZ01000035.1"/>
</dbReference>
<reference evidence="2 3" key="1">
    <citation type="submission" date="2016-11" db="EMBL/GenBank/DDBJ databases">
        <authorList>
            <person name="Jaros S."/>
            <person name="Januszkiewicz K."/>
            <person name="Wedrychowicz H."/>
        </authorList>
    </citation>
    <scope>NUCLEOTIDE SEQUENCE [LARGE SCALE GENOMIC DNA]</scope>
    <source>
        <strain evidence="2 3">CECT 7868</strain>
    </source>
</reference>
<dbReference type="EMBL" id="FQXZ01000035">
    <property type="protein sequence ID" value="SHI26905.1"/>
    <property type="molecule type" value="Genomic_DNA"/>
</dbReference>